<feature type="region of interest" description="Disordered" evidence="3">
    <location>
        <begin position="23"/>
        <end position="60"/>
    </location>
</feature>
<keyword evidence="6" id="KW-1185">Reference proteome</keyword>
<evidence type="ECO:0000313" key="6">
    <source>
        <dbReference type="Proteomes" id="UP001055940"/>
    </source>
</evidence>
<keyword evidence="4" id="KW-0732">Signal</keyword>
<evidence type="ECO:0000256" key="1">
    <source>
        <dbReference type="ARBA" id="ARBA00022741"/>
    </source>
</evidence>
<dbReference type="RefSeq" id="WP_254418743.1">
    <property type="nucleotide sequence ID" value="NZ_BAAAJB010000092.1"/>
</dbReference>
<accession>A0ABY5D892</accession>
<dbReference type="Gene3D" id="2.40.30.10">
    <property type="entry name" value="Translation factors"/>
    <property type="match status" value="1"/>
</dbReference>
<feature type="chain" id="PRO_5047312106" description="Lipoprotein" evidence="4">
    <location>
        <begin position="27"/>
        <end position="166"/>
    </location>
</feature>
<feature type="compositionally biased region" description="Acidic residues" evidence="3">
    <location>
        <begin position="42"/>
        <end position="51"/>
    </location>
</feature>
<evidence type="ECO:0000256" key="3">
    <source>
        <dbReference type="SAM" id="MobiDB-lite"/>
    </source>
</evidence>
<feature type="signal peptide" evidence="4">
    <location>
        <begin position="1"/>
        <end position="26"/>
    </location>
</feature>
<evidence type="ECO:0000313" key="5">
    <source>
        <dbReference type="EMBL" id="USY19539.1"/>
    </source>
</evidence>
<name>A0ABY5D892_9ACTN</name>
<reference evidence="5" key="1">
    <citation type="submission" date="2022-06" db="EMBL/GenBank/DDBJ databases">
        <authorList>
            <person name="Ping M."/>
        </authorList>
    </citation>
    <scope>NUCLEOTIDE SEQUENCE</scope>
    <source>
        <strain evidence="5">JCM11759T</strain>
    </source>
</reference>
<dbReference type="Proteomes" id="UP001055940">
    <property type="component" value="Chromosome"/>
</dbReference>
<gene>
    <name evidence="5" type="ORF">NE857_30600</name>
</gene>
<organism evidence="5 6">
    <name type="scientific">Nocardiopsis exhalans</name>
    <dbReference type="NCBI Taxonomy" id="163604"/>
    <lineage>
        <taxon>Bacteria</taxon>
        <taxon>Bacillati</taxon>
        <taxon>Actinomycetota</taxon>
        <taxon>Actinomycetes</taxon>
        <taxon>Streptosporangiales</taxon>
        <taxon>Nocardiopsidaceae</taxon>
        <taxon>Nocardiopsis</taxon>
    </lineage>
</organism>
<dbReference type="PROSITE" id="PS51257">
    <property type="entry name" value="PROKAR_LIPOPROTEIN"/>
    <property type="match status" value="1"/>
</dbReference>
<keyword evidence="1" id="KW-0547">Nucleotide-binding</keyword>
<evidence type="ECO:0000256" key="2">
    <source>
        <dbReference type="ARBA" id="ARBA00023134"/>
    </source>
</evidence>
<dbReference type="InterPro" id="IPR009001">
    <property type="entry name" value="Transl_elong_EF1A/Init_IF2_C"/>
</dbReference>
<evidence type="ECO:0000256" key="4">
    <source>
        <dbReference type="SAM" id="SignalP"/>
    </source>
</evidence>
<evidence type="ECO:0008006" key="7">
    <source>
        <dbReference type="Google" id="ProtNLM"/>
    </source>
</evidence>
<protein>
    <recommendedName>
        <fullName evidence="7">Lipoprotein</fullName>
    </recommendedName>
</protein>
<dbReference type="EMBL" id="CP099837">
    <property type="protein sequence ID" value="USY19539.1"/>
    <property type="molecule type" value="Genomic_DNA"/>
</dbReference>
<dbReference type="SUPFAM" id="SSF50465">
    <property type="entry name" value="EF-Tu/eEF-1alpha/eIF2-gamma C-terminal domain"/>
    <property type="match status" value="1"/>
</dbReference>
<proteinExistence type="predicted"/>
<keyword evidence="2" id="KW-0342">GTP-binding</keyword>
<sequence>MRTAHAVVPAALTALLLAGCSGPSDAPVEETADSPAGGLEAVETEETEENPAETGAGEPEEEITEWVFAAGDQITVELTLYSEADGGRSTPVYSGYRPTVEFDHLGQSVACSVQLPADVSPFEPGETHLVGLECAEEVTVHVDDPGFVLIEGGKENGEGEAVFTDM</sequence>